<name>A0ABQ4S5P4_9HYPH</name>
<keyword evidence="4" id="KW-1185">Reference proteome</keyword>
<sequence length="315" mass="34324">MLKTLLSALRATSDKTTAAEAERLVTLARDELAAAREMLTEAQESYRKSRVADDAKATLAARDERLRREVLVDRAEAALQLAEERHTEAVARDAEAARRRRYVEAELKSAAAEKALAGYPAIAQQLVELFSVIATAEVAVQAANADLPANAGPLLSPEQKIRGLAAVPRTPLPPTIHSDHWYYVGGSLDGELVEDFHVPNIEAKGQSGTLTRRHRETGATTTFQVAKRRRQLNHFREHLPAHVATPLAAEVFLPALLPGEAPFWQPEGDPASVISSCEYLVGVERGHVRDPRLPSESYTSELLDAPEANAAERAA</sequence>
<evidence type="ECO:0000256" key="2">
    <source>
        <dbReference type="SAM" id="MobiDB-lite"/>
    </source>
</evidence>
<keyword evidence="1" id="KW-0175">Coiled coil</keyword>
<gene>
    <name evidence="3" type="ORF">OCOJLMKI_4218</name>
</gene>
<reference evidence="3" key="1">
    <citation type="journal article" date="2021" name="Front. Microbiol.">
        <title>Comprehensive Comparative Genomics and Phenotyping of Methylobacterium Species.</title>
        <authorList>
            <person name="Alessa O."/>
            <person name="Ogura Y."/>
            <person name="Fujitani Y."/>
            <person name="Takami H."/>
            <person name="Hayashi T."/>
            <person name="Sahin N."/>
            <person name="Tani A."/>
        </authorList>
    </citation>
    <scope>NUCLEOTIDE SEQUENCE</scope>
    <source>
        <strain evidence="3">DSM 19015</strain>
    </source>
</reference>
<evidence type="ECO:0000256" key="1">
    <source>
        <dbReference type="SAM" id="Coils"/>
    </source>
</evidence>
<evidence type="ECO:0000313" key="3">
    <source>
        <dbReference type="EMBL" id="GJD96990.1"/>
    </source>
</evidence>
<dbReference type="RefSeq" id="WP_238246076.1">
    <property type="nucleotide sequence ID" value="NZ_BPQP01000073.1"/>
</dbReference>
<evidence type="ECO:0000313" key="4">
    <source>
        <dbReference type="Proteomes" id="UP001055125"/>
    </source>
</evidence>
<feature type="region of interest" description="Disordered" evidence="2">
    <location>
        <begin position="290"/>
        <end position="315"/>
    </location>
</feature>
<dbReference type="Proteomes" id="UP001055125">
    <property type="component" value="Unassembled WGS sequence"/>
</dbReference>
<proteinExistence type="predicted"/>
<feature type="compositionally biased region" description="Low complexity" evidence="2">
    <location>
        <begin position="305"/>
        <end position="315"/>
    </location>
</feature>
<organism evidence="3 4">
    <name type="scientific">Methylobacterium iners</name>
    <dbReference type="NCBI Taxonomy" id="418707"/>
    <lineage>
        <taxon>Bacteria</taxon>
        <taxon>Pseudomonadati</taxon>
        <taxon>Pseudomonadota</taxon>
        <taxon>Alphaproteobacteria</taxon>
        <taxon>Hyphomicrobiales</taxon>
        <taxon>Methylobacteriaceae</taxon>
        <taxon>Methylobacterium</taxon>
    </lineage>
</organism>
<dbReference type="EMBL" id="BPQP01000073">
    <property type="protein sequence ID" value="GJD96990.1"/>
    <property type="molecule type" value="Genomic_DNA"/>
</dbReference>
<feature type="coiled-coil region" evidence="1">
    <location>
        <begin position="18"/>
        <end position="45"/>
    </location>
</feature>
<reference evidence="3" key="2">
    <citation type="submission" date="2021-08" db="EMBL/GenBank/DDBJ databases">
        <authorList>
            <person name="Tani A."/>
            <person name="Ola A."/>
            <person name="Ogura Y."/>
            <person name="Katsura K."/>
            <person name="Hayashi T."/>
        </authorList>
    </citation>
    <scope>NUCLEOTIDE SEQUENCE</scope>
    <source>
        <strain evidence="3">DSM 19015</strain>
    </source>
</reference>
<comment type="caution">
    <text evidence="3">The sequence shown here is derived from an EMBL/GenBank/DDBJ whole genome shotgun (WGS) entry which is preliminary data.</text>
</comment>
<accession>A0ABQ4S5P4</accession>
<protein>
    <submittedName>
        <fullName evidence="3">Uncharacterized protein</fullName>
    </submittedName>
</protein>